<dbReference type="AlphaFoldDB" id="A0A3D9L4H5"/>
<dbReference type="OrthoDB" id="7446256at2"/>
<sequence>MNKQRPVYPITIKQEREVKRITFASTIRDMISAFDLDHGLLFTLRLLFTRPGYLVSFYLGEGRVKVFNVFRLLLVTTAVCLFLMGITGLEDFWISASLDTGNEEAVEKVQRLVIDWYNLFLWAGIPVYALFSYLFHRKAGYNYAEHIVMQTFNICAANLLTLFWLWLASTFGANWMLGLLFGFSMSYYIWLVATWIGQYTVIAFLKYITSYLLATLVYIVLMSMVAAGIYSGISS</sequence>
<feature type="transmembrane region" description="Helical" evidence="1">
    <location>
        <begin position="72"/>
        <end position="96"/>
    </location>
</feature>
<protein>
    <submittedName>
        <fullName evidence="2">Uncharacterized protein DUF3667</fullName>
    </submittedName>
</protein>
<accession>A0A3D9L4H5</accession>
<reference evidence="2 3" key="1">
    <citation type="submission" date="2018-07" db="EMBL/GenBank/DDBJ databases">
        <title>Genomic Encyclopedia of Type Strains, Phase IV (KMG-IV): sequencing the most valuable type-strain genomes for metagenomic binning, comparative biology and taxonomic classification.</title>
        <authorList>
            <person name="Goeker M."/>
        </authorList>
    </citation>
    <scope>NUCLEOTIDE SEQUENCE [LARGE SCALE GENOMIC DNA]</scope>
    <source>
        <strain evidence="2 3">DSM 4134</strain>
    </source>
</reference>
<name>A0A3D9L4H5_MARFU</name>
<evidence type="ECO:0000313" key="3">
    <source>
        <dbReference type="Proteomes" id="UP000256779"/>
    </source>
</evidence>
<feature type="transmembrane region" description="Helical" evidence="1">
    <location>
        <begin position="147"/>
        <end position="167"/>
    </location>
</feature>
<keyword evidence="1" id="KW-0812">Transmembrane</keyword>
<feature type="transmembrane region" description="Helical" evidence="1">
    <location>
        <begin position="187"/>
        <end position="205"/>
    </location>
</feature>
<dbReference type="EMBL" id="QREG01000005">
    <property type="protein sequence ID" value="REE00472.1"/>
    <property type="molecule type" value="Genomic_DNA"/>
</dbReference>
<keyword evidence="1" id="KW-0472">Membrane</keyword>
<feature type="transmembrane region" description="Helical" evidence="1">
    <location>
        <begin position="116"/>
        <end position="135"/>
    </location>
</feature>
<keyword evidence="1" id="KW-1133">Transmembrane helix</keyword>
<proteinExistence type="predicted"/>
<keyword evidence="3" id="KW-1185">Reference proteome</keyword>
<gene>
    <name evidence="2" type="ORF">C7460_10593</name>
</gene>
<dbReference type="Proteomes" id="UP000256779">
    <property type="component" value="Unassembled WGS sequence"/>
</dbReference>
<evidence type="ECO:0000256" key="1">
    <source>
        <dbReference type="SAM" id="Phobius"/>
    </source>
</evidence>
<organism evidence="2 3">
    <name type="scientific">Marinoscillum furvescens DSM 4134</name>
    <dbReference type="NCBI Taxonomy" id="1122208"/>
    <lineage>
        <taxon>Bacteria</taxon>
        <taxon>Pseudomonadati</taxon>
        <taxon>Bacteroidota</taxon>
        <taxon>Cytophagia</taxon>
        <taxon>Cytophagales</taxon>
        <taxon>Reichenbachiellaceae</taxon>
        <taxon>Marinoscillum</taxon>
    </lineage>
</organism>
<comment type="caution">
    <text evidence="2">The sequence shown here is derived from an EMBL/GenBank/DDBJ whole genome shotgun (WGS) entry which is preliminary data.</text>
</comment>
<evidence type="ECO:0000313" key="2">
    <source>
        <dbReference type="EMBL" id="REE00472.1"/>
    </source>
</evidence>
<feature type="transmembrane region" description="Helical" evidence="1">
    <location>
        <begin position="212"/>
        <end position="233"/>
    </location>
</feature>
<dbReference type="RefSeq" id="WP_115867472.1">
    <property type="nucleotide sequence ID" value="NZ_QREG01000005.1"/>
</dbReference>